<reference evidence="3 4" key="1">
    <citation type="submission" date="2024-04" db="EMBL/GenBank/DDBJ databases">
        <title>draft genome sequnece of Paenibacillus filicis.</title>
        <authorList>
            <person name="Kim D.-U."/>
        </authorList>
    </citation>
    <scope>NUCLEOTIDE SEQUENCE [LARGE SCALE GENOMIC DNA]</scope>
    <source>
        <strain evidence="3 4">KACC14197</strain>
    </source>
</reference>
<sequence length="146" mass="15731">MSQTYLVIGEVRDGKLRQVTSELIQAARLARKDGDRIVAALLGYGIGPFAAELSRYEIDEVIAADRAELEHYNPDAYFPVLCAIIGQAGADAVFFGHTAIGRDLAPMAAARLGAGQSSDAVSVERSADDLLFTRPLYAGKAFEQKR</sequence>
<dbReference type="InterPro" id="IPR001308">
    <property type="entry name" value="ETF_a/FixB"/>
</dbReference>
<dbReference type="EMBL" id="JBBPCC010000009">
    <property type="protein sequence ID" value="MEK8129184.1"/>
    <property type="molecule type" value="Genomic_DNA"/>
</dbReference>
<proteinExistence type="inferred from homology"/>
<feature type="domain" description="Electron transfer flavoprotein alpha/beta-subunit N-terminal" evidence="2">
    <location>
        <begin position="5"/>
        <end position="146"/>
    </location>
</feature>
<name>A0ABU9DK10_9BACL</name>
<dbReference type="SUPFAM" id="SSF52402">
    <property type="entry name" value="Adenine nucleotide alpha hydrolases-like"/>
    <property type="match status" value="1"/>
</dbReference>
<dbReference type="CDD" id="cd01715">
    <property type="entry name" value="ETF_alpha"/>
    <property type="match status" value="1"/>
</dbReference>
<dbReference type="PANTHER" id="PTHR43153:SF1">
    <property type="entry name" value="ELECTRON TRANSFER FLAVOPROTEIN SUBUNIT ALPHA, MITOCHONDRIAL"/>
    <property type="match status" value="1"/>
</dbReference>
<evidence type="ECO:0000313" key="3">
    <source>
        <dbReference type="EMBL" id="MEK8129184.1"/>
    </source>
</evidence>
<dbReference type="Proteomes" id="UP001469365">
    <property type="component" value="Unassembled WGS sequence"/>
</dbReference>
<keyword evidence="4" id="KW-1185">Reference proteome</keyword>
<dbReference type="InterPro" id="IPR014729">
    <property type="entry name" value="Rossmann-like_a/b/a_fold"/>
</dbReference>
<gene>
    <name evidence="3" type="ORF">WMW72_14860</name>
</gene>
<accession>A0ABU9DK10</accession>
<comment type="caution">
    <text evidence="3">The sequence shown here is derived from an EMBL/GenBank/DDBJ whole genome shotgun (WGS) entry which is preliminary data.</text>
</comment>
<dbReference type="InterPro" id="IPR033947">
    <property type="entry name" value="ETF_alpha_N"/>
</dbReference>
<organism evidence="3 4">
    <name type="scientific">Paenibacillus filicis</name>
    <dbReference type="NCBI Taxonomy" id="669464"/>
    <lineage>
        <taxon>Bacteria</taxon>
        <taxon>Bacillati</taxon>
        <taxon>Bacillota</taxon>
        <taxon>Bacilli</taxon>
        <taxon>Bacillales</taxon>
        <taxon>Paenibacillaceae</taxon>
        <taxon>Paenibacillus</taxon>
    </lineage>
</organism>
<dbReference type="Pfam" id="PF01012">
    <property type="entry name" value="ETF"/>
    <property type="match status" value="1"/>
</dbReference>
<dbReference type="InterPro" id="IPR014730">
    <property type="entry name" value="ETF_a/b_N"/>
</dbReference>
<dbReference type="RefSeq" id="WP_423227551.1">
    <property type="nucleotide sequence ID" value="NZ_JBBPCC010000009.1"/>
</dbReference>
<comment type="similarity">
    <text evidence="1">Belongs to the ETF alpha-subunit/FixB family.</text>
</comment>
<dbReference type="Gene3D" id="3.40.50.620">
    <property type="entry name" value="HUPs"/>
    <property type="match status" value="1"/>
</dbReference>
<feature type="non-terminal residue" evidence="3">
    <location>
        <position position="146"/>
    </location>
</feature>
<protein>
    <submittedName>
        <fullName evidence="3">Electron transfer flavoprotein subunit alpha/FixB family protein</fullName>
    </submittedName>
</protein>
<evidence type="ECO:0000256" key="1">
    <source>
        <dbReference type="ARBA" id="ARBA00005817"/>
    </source>
</evidence>
<dbReference type="PANTHER" id="PTHR43153">
    <property type="entry name" value="ELECTRON TRANSFER FLAVOPROTEIN ALPHA"/>
    <property type="match status" value="1"/>
</dbReference>
<evidence type="ECO:0000313" key="4">
    <source>
        <dbReference type="Proteomes" id="UP001469365"/>
    </source>
</evidence>
<dbReference type="SMART" id="SM00893">
    <property type="entry name" value="ETF"/>
    <property type="match status" value="1"/>
</dbReference>
<evidence type="ECO:0000259" key="2">
    <source>
        <dbReference type="SMART" id="SM00893"/>
    </source>
</evidence>